<organism evidence="1 2">
    <name type="scientific">Geotrichum galactomycetum</name>
    <dbReference type="NCBI Taxonomy" id="27317"/>
    <lineage>
        <taxon>Eukaryota</taxon>
        <taxon>Fungi</taxon>
        <taxon>Dikarya</taxon>
        <taxon>Ascomycota</taxon>
        <taxon>Saccharomycotina</taxon>
        <taxon>Dipodascomycetes</taxon>
        <taxon>Dipodascales</taxon>
        <taxon>Dipodascaceae</taxon>
        <taxon>Geotrichum</taxon>
    </lineage>
</organism>
<dbReference type="EMBL" id="QVQA01000033">
    <property type="protein sequence ID" value="KAF5099377.1"/>
    <property type="molecule type" value="Genomic_DNA"/>
</dbReference>
<protein>
    <submittedName>
        <fullName evidence="1">Uncharacterized protein</fullName>
    </submittedName>
</protein>
<sequence>MTPQDASGLYATWAGGDGKQRKKEFNNHVAVDVSEVESIQHFEFSGPDNSNNNEDEARVLVLTPMINDVTEETLAEYFKRLSELHYSHDRIDLGILVPAGEHHTSLRKAVRAAADALQAGKRGFRSVQLVTKSLDSDDDNRSGSGCRESYDAKARNYLVAATLLPRHGYVFWHDVNLVDAPAMLIEDLMRADADLVFPNTWDKAAVSEASGRERGDYRAWTESPAGYKLALGLPKDTVIPAGDRDRTHETGRTYLAAQGQNVLAAIKAKEDKKNGGSNNKDDVNEQELHAQVPLDAVGTAALLVRADVHRTGIIFPWFAFENQCGSEGFGKMARRAGYRVVGLPNYVVYTEGGH</sequence>
<dbReference type="Proteomes" id="UP000744676">
    <property type="component" value="Unassembled WGS sequence"/>
</dbReference>
<evidence type="ECO:0000313" key="1">
    <source>
        <dbReference type="EMBL" id="KAF5099377.1"/>
    </source>
</evidence>
<keyword evidence="2" id="KW-1185">Reference proteome</keyword>
<name>A0ACB6V698_9ASCO</name>
<proteinExistence type="predicted"/>
<evidence type="ECO:0000313" key="2">
    <source>
        <dbReference type="Proteomes" id="UP000744676"/>
    </source>
</evidence>
<accession>A0ACB6V698</accession>
<comment type="caution">
    <text evidence="1">The sequence shown here is derived from an EMBL/GenBank/DDBJ whole genome shotgun (WGS) entry which is preliminary data.</text>
</comment>
<reference evidence="1 2" key="1">
    <citation type="journal article" date="2020" name="Front. Microbiol.">
        <title>Phenotypic and Genetic Characterization of the Cheese Ripening Yeast Geotrichum candidum.</title>
        <authorList>
            <person name="Perkins V."/>
            <person name="Vignola S."/>
            <person name="Lessard M.H."/>
            <person name="Plante P.L."/>
            <person name="Corbeil J."/>
            <person name="Dugat-Bony E."/>
            <person name="Frenette M."/>
            <person name="Labrie S."/>
        </authorList>
    </citation>
    <scope>NUCLEOTIDE SEQUENCE [LARGE SCALE GENOMIC DNA]</scope>
    <source>
        <strain evidence="1 2">LMA-1147</strain>
    </source>
</reference>
<gene>
    <name evidence="1" type="ORF">D0Z00_001656</name>
</gene>